<gene>
    <name evidence="1" type="ORF">CAPSK01_004659</name>
</gene>
<reference evidence="1 2" key="1">
    <citation type="submission" date="2014-07" db="EMBL/GenBank/DDBJ databases">
        <title>Expanding our view of genomic diversity in Candidatus Accumulibacter clades.</title>
        <authorList>
            <person name="Skennerton C.T."/>
            <person name="Barr J.J."/>
            <person name="Slater F.R."/>
            <person name="Bond P.L."/>
            <person name="Tyson G.W."/>
        </authorList>
    </citation>
    <scope>NUCLEOTIDE SEQUENCE [LARGE SCALE GENOMIC DNA]</scope>
    <source>
        <strain evidence="2">SK-01</strain>
    </source>
</reference>
<dbReference type="AlphaFoldDB" id="A0A084XUB2"/>
<sequence length="848" mass="93606">MAQKKPASQKTGYAGCIDVIRQSAGEWLSDKDAEVLLEEIDKVVQRNKTKGKLESIEDQVLNAIDGATNAMKEAALIEKRNALINARIKEQVYGYLDGFQDKAEGLLAYLGGGVKLRQGGKLSIDAREKSIVNGVLGKLINSLEQKKLLPFFTSGELDDDIARELWALGEGRAGITKNQEALGIAEIINAAQTELVGMQNRAGAHIRMMPGYIVRQSHDVGRIRTAGQEAWTQFVLPLLNEEKTFGNMEVAPFLEEAYKGFSTGLHMKQRGEEVADDAAALLGFTGPGNLAKKISANRVLHFKDADSWLKYNEAFGQGSLRESILWGVESASKNLALMEGFGTNPESMFKTLIGELKETARNDPEAFDKLNNWSLEALYKQIDGSARIPANRTLAAWGSGIRVLQNLAKLGSAVVSSVTDIPFQAAALKYNGVSLFEAYSNAFANVLRGRGDAEQKEIARLVGSGFQGILSDIASRFAAEDNIPGRMAKLQQKFFKLNMMNWWNDAHKSGVAVMLSNHLGGLKDMDFATLPDATKRMFKLYDINEREWNAIRSTAWERDGDWYLTPDRIGGLDESRMKEVYSLNNLDISSESSRELRKLRDDLEVKFRTYLTDQIETAIPHPDARVQSLLTLGTQAGTPLGEAVRFIMQFKSFPIAVLRRGMAPFVYGNGAESFSEALFKGKADYAGLAHIMVASTVFGYLAMVAKDTVRGRTPKDPTDPKTIVAAMTQGGGLGIYGDFVFGEFNKYGHSAIATLSGPTVGQFEDLARLYSRAKEGDSVAGQSLRFMMNNTPFANLFYTRAALDYLFLHNLQETVNPGYLSRMEQRIQRESGQHYYLPPTQVIPYGGR</sequence>
<accession>A0A084XUB2</accession>
<evidence type="ECO:0000313" key="1">
    <source>
        <dbReference type="EMBL" id="KFB66056.1"/>
    </source>
</evidence>
<comment type="caution">
    <text evidence="1">The sequence shown here is derived from an EMBL/GenBank/DDBJ whole genome shotgun (WGS) entry which is preliminary data.</text>
</comment>
<dbReference type="EMBL" id="JDSS02000052">
    <property type="protein sequence ID" value="KFB66056.1"/>
    <property type="molecule type" value="Genomic_DNA"/>
</dbReference>
<organism evidence="1 2">
    <name type="scientific">Candidatus Accumulibacter vicinus</name>
    <dbReference type="NCBI Taxonomy" id="2954382"/>
    <lineage>
        <taxon>Bacteria</taxon>
        <taxon>Pseudomonadati</taxon>
        <taxon>Pseudomonadota</taxon>
        <taxon>Betaproteobacteria</taxon>
        <taxon>Candidatus Accumulibacter</taxon>
    </lineage>
</organism>
<dbReference type="Proteomes" id="UP000019812">
    <property type="component" value="Unassembled WGS sequence"/>
</dbReference>
<evidence type="ECO:0000313" key="2">
    <source>
        <dbReference type="Proteomes" id="UP000019812"/>
    </source>
</evidence>
<proteinExistence type="predicted"/>
<dbReference type="RefSeq" id="WP_034931141.1">
    <property type="nucleotide sequence ID" value="NZ_JDSS02000052.1"/>
</dbReference>
<dbReference type="STRING" id="1457154.CAPSK01_004659"/>
<name>A0A084XUB2_9PROT</name>
<protein>
    <submittedName>
        <fullName evidence="1">Structural protein</fullName>
    </submittedName>
</protein>